<proteinExistence type="predicted"/>
<evidence type="ECO:0008006" key="5">
    <source>
        <dbReference type="Google" id="ProtNLM"/>
    </source>
</evidence>
<keyword evidence="2" id="KW-0732">Signal</keyword>
<evidence type="ECO:0000256" key="2">
    <source>
        <dbReference type="SAM" id="SignalP"/>
    </source>
</evidence>
<feature type="signal peptide" evidence="2">
    <location>
        <begin position="1"/>
        <end position="28"/>
    </location>
</feature>
<accession>A0A563VLY0</accession>
<gene>
    <name evidence="3" type="ORF">H1P_150024</name>
</gene>
<dbReference type="RefSeq" id="WP_144864125.1">
    <property type="nucleotide sequence ID" value="NZ_LR213777.1"/>
</dbReference>
<dbReference type="AlphaFoldDB" id="A0A563VLY0"/>
<sequence length="105" mass="11537">MKIRLFRAVAIAFVFCTILFTPLDSVFAATVKSNNVDTTKKAAQEVVKDTGAKKQFGKNDNGNQLIDSAKVKASQKLNNLAEKADSSENVTPTEKRFLDNLQDKS</sequence>
<evidence type="ECO:0000256" key="1">
    <source>
        <dbReference type="SAM" id="MobiDB-lite"/>
    </source>
</evidence>
<keyword evidence="4" id="KW-1185">Reference proteome</keyword>
<feature type="region of interest" description="Disordered" evidence="1">
    <location>
        <begin position="81"/>
        <end position="105"/>
    </location>
</feature>
<organism evidence="3 4">
    <name type="scientific">Hyella patelloides LEGE 07179</name>
    <dbReference type="NCBI Taxonomy" id="945734"/>
    <lineage>
        <taxon>Bacteria</taxon>
        <taxon>Bacillati</taxon>
        <taxon>Cyanobacteriota</taxon>
        <taxon>Cyanophyceae</taxon>
        <taxon>Pleurocapsales</taxon>
        <taxon>Hyellaceae</taxon>
        <taxon>Hyella</taxon>
    </lineage>
</organism>
<reference evidence="3 4" key="1">
    <citation type="submission" date="2019-01" db="EMBL/GenBank/DDBJ databases">
        <authorList>
            <person name="Brito A."/>
        </authorList>
    </citation>
    <scope>NUCLEOTIDE SEQUENCE [LARGE SCALE GENOMIC DNA]</scope>
    <source>
        <strain evidence="3">1</strain>
    </source>
</reference>
<feature type="compositionally biased region" description="Basic and acidic residues" evidence="1">
    <location>
        <begin position="93"/>
        <end position="105"/>
    </location>
</feature>
<dbReference type="OrthoDB" id="583327at2"/>
<dbReference type="Proteomes" id="UP000320055">
    <property type="component" value="Unassembled WGS sequence"/>
</dbReference>
<evidence type="ECO:0000313" key="3">
    <source>
        <dbReference type="EMBL" id="VEP12460.1"/>
    </source>
</evidence>
<name>A0A563VLY0_9CYAN</name>
<evidence type="ECO:0000313" key="4">
    <source>
        <dbReference type="Proteomes" id="UP000320055"/>
    </source>
</evidence>
<dbReference type="EMBL" id="CAACVJ010000057">
    <property type="protein sequence ID" value="VEP12460.1"/>
    <property type="molecule type" value="Genomic_DNA"/>
</dbReference>
<protein>
    <recommendedName>
        <fullName evidence="5">Low temperature-induced protein</fullName>
    </recommendedName>
</protein>
<feature type="chain" id="PRO_5021881958" description="Low temperature-induced protein" evidence="2">
    <location>
        <begin position="29"/>
        <end position="105"/>
    </location>
</feature>